<accession>A0A0R2CJA1</accession>
<dbReference type="InterPro" id="IPR048328">
    <property type="entry name" value="Dyp_perox_C"/>
</dbReference>
<evidence type="ECO:0000259" key="8">
    <source>
        <dbReference type="Pfam" id="PF20628"/>
    </source>
</evidence>
<keyword evidence="3" id="KW-0479">Metal-binding</keyword>
<dbReference type="Proteomes" id="UP000051586">
    <property type="component" value="Unassembled WGS sequence"/>
</dbReference>
<dbReference type="EMBL" id="AYZI01000003">
    <property type="protein sequence ID" value="KRM91725.1"/>
    <property type="molecule type" value="Genomic_DNA"/>
</dbReference>
<evidence type="ECO:0000256" key="6">
    <source>
        <dbReference type="ARBA" id="ARBA00025737"/>
    </source>
</evidence>
<keyword evidence="5" id="KW-0408">Iron</keyword>
<comment type="caution">
    <text evidence="9">The sequence shown here is derived from an EMBL/GenBank/DDBJ whole genome shotgun (WGS) entry which is preliminary data.</text>
</comment>
<dbReference type="Pfam" id="PF20628">
    <property type="entry name" value="Dyp_perox_C"/>
    <property type="match status" value="1"/>
</dbReference>
<proteinExistence type="inferred from homology"/>
<dbReference type="PANTHER" id="PTHR30521">
    <property type="entry name" value="DEFERROCHELATASE/PEROXIDASE"/>
    <property type="match status" value="1"/>
</dbReference>
<keyword evidence="4" id="KW-0560">Oxidoreductase</keyword>
<evidence type="ECO:0000256" key="5">
    <source>
        <dbReference type="ARBA" id="ARBA00023004"/>
    </source>
</evidence>
<evidence type="ECO:0000256" key="4">
    <source>
        <dbReference type="ARBA" id="ARBA00023002"/>
    </source>
</evidence>
<dbReference type="PATRIC" id="fig|1423745.4.peg.586"/>
<dbReference type="GO" id="GO:0004601">
    <property type="term" value="F:peroxidase activity"/>
    <property type="evidence" value="ECO:0007669"/>
    <property type="project" value="UniProtKB-KW"/>
</dbReference>
<dbReference type="InterPro" id="IPR048327">
    <property type="entry name" value="Dyp_perox_N"/>
</dbReference>
<dbReference type="Pfam" id="PF04261">
    <property type="entry name" value="Dyp_perox_N"/>
    <property type="match status" value="1"/>
</dbReference>
<evidence type="ECO:0000313" key="9">
    <source>
        <dbReference type="EMBL" id="KRM91725.1"/>
    </source>
</evidence>
<dbReference type="GO" id="GO:0005829">
    <property type="term" value="C:cytosol"/>
    <property type="evidence" value="ECO:0007669"/>
    <property type="project" value="TreeGrafter"/>
</dbReference>
<feature type="domain" description="Dyp-type peroxidase N-terminal" evidence="7">
    <location>
        <begin position="19"/>
        <end position="148"/>
    </location>
</feature>
<dbReference type="InterPro" id="IPR011008">
    <property type="entry name" value="Dimeric_a/b-barrel"/>
</dbReference>
<dbReference type="GO" id="GO:0020037">
    <property type="term" value="F:heme binding"/>
    <property type="evidence" value="ECO:0007669"/>
    <property type="project" value="InterPro"/>
</dbReference>
<dbReference type="PROSITE" id="PS51404">
    <property type="entry name" value="DYP_PEROXIDASE"/>
    <property type="match status" value="1"/>
</dbReference>
<comment type="similarity">
    <text evidence="6">Belongs to the DyP-type peroxidase family.</text>
</comment>
<comment type="cofactor">
    <cofactor evidence="1">
        <name>heme b</name>
        <dbReference type="ChEBI" id="CHEBI:60344"/>
    </cofactor>
</comment>
<dbReference type="AlphaFoldDB" id="A0A0R2CJA1"/>
<evidence type="ECO:0000256" key="1">
    <source>
        <dbReference type="ARBA" id="ARBA00001970"/>
    </source>
</evidence>
<evidence type="ECO:0000256" key="2">
    <source>
        <dbReference type="ARBA" id="ARBA00022559"/>
    </source>
</evidence>
<dbReference type="NCBIfam" id="TIGR01413">
    <property type="entry name" value="Dyp_perox_fam"/>
    <property type="match status" value="1"/>
</dbReference>
<protein>
    <submittedName>
        <fullName evidence="9">Dyp-type peroxidase family protein</fullName>
    </submittedName>
</protein>
<gene>
    <name evidence="9" type="ORF">FC87_GL000549</name>
</gene>
<evidence type="ECO:0000313" key="10">
    <source>
        <dbReference type="Proteomes" id="UP000051586"/>
    </source>
</evidence>
<keyword evidence="2 9" id="KW-0575">Peroxidase</keyword>
<dbReference type="GO" id="GO:0046872">
    <property type="term" value="F:metal ion binding"/>
    <property type="evidence" value="ECO:0007669"/>
    <property type="project" value="UniProtKB-KW"/>
</dbReference>
<name>A0A0R2CJA1_9LACO</name>
<dbReference type="PANTHER" id="PTHR30521:SF0">
    <property type="entry name" value="DYP-TYPE PEROXIDASE FAMILY PROTEIN"/>
    <property type="match status" value="1"/>
</dbReference>
<reference evidence="9 10" key="1">
    <citation type="journal article" date="2015" name="Genome Announc.">
        <title>Expanding the biotechnology potential of lactobacilli through comparative genomics of 213 strains and associated genera.</title>
        <authorList>
            <person name="Sun Z."/>
            <person name="Harris H.M."/>
            <person name="McCann A."/>
            <person name="Guo C."/>
            <person name="Argimon S."/>
            <person name="Zhang W."/>
            <person name="Yang X."/>
            <person name="Jeffery I.B."/>
            <person name="Cooney J.C."/>
            <person name="Kagawa T.F."/>
            <person name="Liu W."/>
            <person name="Song Y."/>
            <person name="Salvetti E."/>
            <person name="Wrobel A."/>
            <person name="Rasinkangas P."/>
            <person name="Parkhill J."/>
            <person name="Rea M.C."/>
            <person name="O'Sullivan O."/>
            <person name="Ritari J."/>
            <person name="Douillard F.P."/>
            <person name="Paul Ross R."/>
            <person name="Yang R."/>
            <person name="Briner A.E."/>
            <person name="Felis G.E."/>
            <person name="de Vos W.M."/>
            <person name="Barrangou R."/>
            <person name="Klaenhammer T.R."/>
            <person name="Caufield P.W."/>
            <person name="Cui Y."/>
            <person name="Zhang H."/>
            <person name="O'Toole P.W."/>
        </authorList>
    </citation>
    <scope>NUCLEOTIDE SEQUENCE [LARGE SCALE GENOMIC DNA]</scope>
    <source>
        <strain evidence="9 10">DSM 22689</strain>
    </source>
</reference>
<feature type="domain" description="Dyp-type peroxidase C-terminal" evidence="8">
    <location>
        <begin position="153"/>
        <end position="304"/>
    </location>
</feature>
<evidence type="ECO:0000256" key="3">
    <source>
        <dbReference type="ARBA" id="ARBA00022723"/>
    </source>
</evidence>
<dbReference type="SUPFAM" id="SSF54909">
    <property type="entry name" value="Dimeric alpha+beta barrel"/>
    <property type="match status" value="1"/>
</dbReference>
<dbReference type="InterPro" id="IPR006314">
    <property type="entry name" value="Dyp_peroxidase"/>
</dbReference>
<evidence type="ECO:0000259" key="7">
    <source>
        <dbReference type="Pfam" id="PF04261"/>
    </source>
</evidence>
<sequence length="317" mass="35675">MEILNMTTVDPSQAQDVWKDVGKNVEFVSLALTRADQATAQAAVQEFADRSQAIIRSMRIREPEADLRVSIGFSNSAWDYLFPNAAKPKELETFAGVSGPEYSMPSTPGDLFLHIRANDQAVIYEVVAQYQQFLGEFTTVLDEVKGFRYLEGRAIIGYIDGTEAPQVEDAAPYALVGDEDPEFINGSYLFTQKWIHDMDKWNGLSVEHQDRAVGRQKFSDLELPDEEKAENAHNLASNTGDDNKIIRMNVPFSNPAEKITGTYFMGYARHWETTKEMLQQMVDMSDFLLTFSELKTGTLYFIPSRPLLDEIAGGELN</sequence>
<organism evidence="9 10">
    <name type="scientific">Fructilactobacillus florum DSM 22689 = JCM 16035</name>
    <dbReference type="NCBI Taxonomy" id="1423745"/>
    <lineage>
        <taxon>Bacteria</taxon>
        <taxon>Bacillati</taxon>
        <taxon>Bacillota</taxon>
        <taxon>Bacilli</taxon>
        <taxon>Lactobacillales</taxon>
        <taxon>Lactobacillaceae</taxon>
        <taxon>Fructilactobacillus</taxon>
    </lineage>
</organism>
<dbReference type="STRING" id="1423745.GCA_001311215_00223"/>